<keyword evidence="2" id="KW-1185">Reference proteome</keyword>
<dbReference type="Proteomes" id="UP001162162">
    <property type="component" value="Unassembled WGS sequence"/>
</dbReference>
<dbReference type="PANTHER" id="PTHR33939:SF1">
    <property type="entry name" value="DUF4371 DOMAIN-CONTAINING PROTEIN"/>
    <property type="match status" value="1"/>
</dbReference>
<dbReference type="AlphaFoldDB" id="A0AAV8YCG8"/>
<accession>A0AAV8YCG8</accession>
<name>A0AAV8YCG8_9CUCU</name>
<comment type="caution">
    <text evidence="1">The sequence shown here is derived from an EMBL/GenBank/DDBJ whole genome shotgun (WGS) entry which is preliminary data.</text>
</comment>
<evidence type="ECO:0000313" key="1">
    <source>
        <dbReference type="EMBL" id="KAJ8948212.1"/>
    </source>
</evidence>
<dbReference type="EMBL" id="JAPWTK010000141">
    <property type="protein sequence ID" value="KAJ8948212.1"/>
    <property type="molecule type" value="Genomic_DNA"/>
</dbReference>
<reference evidence="1" key="1">
    <citation type="journal article" date="2023" name="Insect Mol. Biol.">
        <title>Genome sequencing provides insights into the evolution of gene families encoding plant cell wall-degrading enzymes in longhorned beetles.</title>
        <authorList>
            <person name="Shin N.R."/>
            <person name="Okamura Y."/>
            <person name="Kirsch R."/>
            <person name="Pauchet Y."/>
        </authorList>
    </citation>
    <scope>NUCLEOTIDE SEQUENCE</scope>
    <source>
        <strain evidence="1">AMC_N1</strain>
    </source>
</reference>
<proteinExistence type="predicted"/>
<gene>
    <name evidence="1" type="ORF">NQ318_014408</name>
</gene>
<dbReference type="PANTHER" id="PTHR33939">
    <property type="entry name" value="PROTEIN CBG22215"/>
    <property type="match status" value="1"/>
</dbReference>
<protein>
    <submittedName>
        <fullName evidence="1">Uncharacterized protein</fullName>
    </submittedName>
</protein>
<sequence length="309" mass="34850">MYTRHGDPDFNLEAQLLTLCIYKKMAEFKNKDLHVQCQRVGLNMYACLKKENSEMSDNAVIARIHELTKIGLTTIYKYCSLNTPCSREKRVINLHAGSKDGFVPNALLLTAKNITKPSADYHEDMTADLFEKWFVEQLLPNIPPNSVIVMKNASYYSLILNKIPNNSTKKDEILKFMKIKNINIPEKIPVKNELINIIKSRNFQNEYVIDTICSRSGHTLLRLPPYYCIFNPIEMVWGTLLEVCAAQSRPETQIAIGPARPVNALTKGVVRLVQACPTRALGAGAHRCCTSQHRCLSTTSPINGEKTGH</sequence>
<dbReference type="GO" id="GO:0003676">
    <property type="term" value="F:nucleic acid binding"/>
    <property type="evidence" value="ECO:0007669"/>
    <property type="project" value="InterPro"/>
</dbReference>
<dbReference type="Gene3D" id="3.30.420.10">
    <property type="entry name" value="Ribonuclease H-like superfamily/Ribonuclease H"/>
    <property type="match status" value="1"/>
</dbReference>
<organism evidence="1 2">
    <name type="scientific">Aromia moschata</name>
    <dbReference type="NCBI Taxonomy" id="1265417"/>
    <lineage>
        <taxon>Eukaryota</taxon>
        <taxon>Metazoa</taxon>
        <taxon>Ecdysozoa</taxon>
        <taxon>Arthropoda</taxon>
        <taxon>Hexapoda</taxon>
        <taxon>Insecta</taxon>
        <taxon>Pterygota</taxon>
        <taxon>Neoptera</taxon>
        <taxon>Endopterygota</taxon>
        <taxon>Coleoptera</taxon>
        <taxon>Polyphaga</taxon>
        <taxon>Cucujiformia</taxon>
        <taxon>Chrysomeloidea</taxon>
        <taxon>Cerambycidae</taxon>
        <taxon>Cerambycinae</taxon>
        <taxon>Callichromatini</taxon>
        <taxon>Aromia</taxon>
    </lineage>
</organism>
<evidence type="ECO:0000313" key="2">
    <source>
        <dbReference type="Proteomes" id="UP001162162"/>
    </source>
</evidence>
<dbReference type="InterPro" id="IPR036397">
    <property type="entry name" value="RNaseH_sf"/>
</dbReference>